<dbReference type="RefSeq" id="WP_239134483.1">
    <property type="nucleotide sequence ID" value="NZ_BONZ01000110.1"/>
</dbReference>
<dbReference type="Gene3D" id="2.80.10.50">
    <property type="match status" value="3"/>
</dbReference>
<dbReference type="SMART" id="SM00458">
    <property type="entry name" value="RICIN"/>
    <property type="match status" value="1"/>
</dbReference>
<reference evidence="4" key="1">
    <citation type="submission" date="2021-01" db="EMBL/GenBank/DDBJ databases">
        <title>Whole genome shotgun sequence of Rugosimonospora africana NBRC 104875.</title>
        <authorList>
            <person name="Komaki H."/>
            <person name="Tamura T."/>
        </authorList>
    </citation>
    <scope>NUCLEOTIDE SEQUENCE</scope>
    <source>
        <strain evidence="4">NBRC 104875</strain>
    </source>
</reference>
<name>A0A8J3R0U4_9ACTN</name>
<evidence type="ECO:0000256" key="1">
    <source>
        <dbReference type="SAM" id="MobiDB-lite"/>
    </source>
</evidence>
<keyword evidence="2" id="KW-0812">Transmembrane</keyword>
<evidence type="ECO:0000313" key="5">
    <source>
        <dbReference type="Proteomes" id="UP000642748"/>
    </source>
</evidence>
<gene>
    <name evidence="4" type="ORF">Raf01_91160</name>
</gene>
<keyword evidence="2" id="KW-0472">Membrane</keyword>
<dbReference type="InterPro" id="IPR052974">
    <property type="entry name" value="GH79_Enzymes"/>
</dbReference>
<evidence type="ECO:0000256" key="2">
    <source>
        <dbReference type="SAM" id="Phobius"/>
    </source>
</evidence>
<dbReference type="Gene3D" id="2.60.40.1180">
    <property type="entry name" value="Golgi alpha-mannosidase II"/>
    <property type="match status" value="1"/>
</dbReference>
<accession>A0A8J3R0U4</accession>
<dbReference type="SUPFAM" id="SSF51445">
    <property type="entry name" value="(Trans)glycosidases"/>
    <property type="match status" value="1"/>
</dbReference>
<dbReference type="Pfam" id="PF00652">
    <property type="entry name" value="Ricin_B_lectin"/>
    <property type="match status" value="1"/>
</dbReference>
<dbReference type="InterPro" id="IPR013780">
    <property type="entry name" value="Glyco_hydro_b"/>
</dbReference>
<dbReference type="InterPro" id="IPR000772">
    <property type="entry name" value="Ricin_B_lectin"/>
</dbReference>
<feature type="compositionally biased region" description="Basic residues" evidence="1">
    <location>
        <begin position="49"/>
        <end position="58"/>
    </location>
</feature>
<feature type="region of interest" description="Disordered" evidence="1">
    <location>
        <begin position="1"/>
        <end position="59"/>
    </location>
</feature>
<dbReference type="AlphaFoldDB" id="A0A8J3R0U4"/>
<dbReference type="PANTHER" id="PTHR36183:SF2">
    <property type="entry name" value="BETA-GLUCURONIDASE C-TERMINAL DOMAIN-CONTAINING PROTEIN"/>
    <property type="match status" value="1"/>
</dbReference>
<keyword evidence="2" id="KW-1133">Transmembrane helix</keyword>
<feature type="compositionally biased region" description="Basic and acidic residues" evidence="1">
    <location>
        <begin position="8"/>
        <end position="19"/>
    </location>
</feature>
<protein>
    <recommendedName>
        <fullName evidence="3">Ricin B lectin domain-containing protein</fullName>
    </recommendedName>
</protein>
<dbReference type="Proteomes" id="UP000642748">
    <property type="component" value="Unassembled WGS sequence"/>
</dbReference>
<evidence type="ECO:0000313" key="4">
    <source>
        <dbReference type="EMBL" id="GIH20944.1"/>
    </source>
</evidence>
<keyword evidence="5" id="KW-1185">Reference proteome</keyword>
<feature type="domain" description="Ricin B lectin" evidence="3">
    <location>
        <begin position="564"/>
        <end position="692"/>
    </location>
</feature>
<dbReference type="PANTHER" id="PTHR36183">
    <property type="entry name" value="BETA-GLUCURONIDASE"/>
    <property type="match status" value="1"/>
</dbReference>
<dbReference type="CDD" id="cd00161">
    <property type="entry name" value="beta-trefoil_Ricin-like"/>
    <property type="match status" value="1"/>
</dbReference>
<organism evidence="4 5">
    <name type="scientific">Rugosimonospora africana</name>
    <dbReference type="NCBI Taxonomy" id="556532"/>
    <lineage>
        <taxon>Bacteria</taxon>
        <taxon>Bacillati</taxon>
        <taxon>Actinomycetota</taxon>
        <taxon>Actinomycetes</taxon>
        <taxon>Micromonosporales</taxon>
        <taxon>Micromonosporaceae</taxon>
        <taxon>Rugosimonospora</taxon>
    </lineage>
</organism>
<feature type="transmembrane region" description="Helical" evidence="2">
    <location>
        <begin position="61"/>
        <end position="85"/>
    </location>
</feature>
<sequence>MHVPRLRSAADDRATDDSATRQSPARRSPARRSPARQSPTRLSVTRQSPARRRPHGSRGRFLTATPAVIIAAVIVAAATTTVGAVGASAAPAAPAAVPAAPAAVPAVVPAAPAATTAAVSIDPLHTTGQLPADYLGLSFEAAILPTQVLDSSRGNLVNLMRTLSTSGHLRFGGNSMDARTWWQPGGRTVPSYATTVVSRPDLDRLDALSRAAGWKVELGVNLKYLDTVSVADEAGYARTTLGSQLLGVECGNEPDLYAGYSYSTYLPQWQSCANAVGTQTPLIGPNWSGVIPGQFLDDEGSRLSFAAAHYYPLSNCGGTTATVSDLLSTGTATNETLRFATDVSLSLARGRSFRMDETNSSACGGTPGVSNVYASSLWSIEYLLNGAQQGVTGMNLHGSLDVCGSNYAAICATSASNLSGNVFSAAPLYYGMLMVSRLGAGSFLPVGVSSGSVKAYAVRGADGNTRVLLLDKDAVGGAPVSVQVKGLTGSGPATAVTMTGASLTAGASGIHVQGAQVGADGTIAIPAGTSVPAASGAYTVSVPTGSAVVLTVPTAGVTQSPVPVTGQTIVGQASGKCLDLTGNGTVNTTPVQLWTCNHNWNQAWTASGGALVNPFSAKCLDVYGAGTANGTAVQLWDCNGTAAQQWKDNSDGTIVNTHSGKCLDAVDLGTANGTRLQIWSCGSGTNQRWKLA</sequence>
<evidence type="ECO:0000259" key="3">
    <source>
        <dbReference type="SMART" id="SM00458"/>
    </source>
</evidence>
<dbReference type="InterPro" id="IPR035992">
    <property type="entry name" value="Ricin_B-like_lectins"/>
</dbReference>
<dbReference type="InterPro" id="IPR017853">
    <property type="entry name" value="GH"/>
</dbReference>
<dbReference type="EMBL" id="BONZ01000110">
    <property type="protein sequence ID" value="GIH20944.1"/>
    <property type="molecule type" value="Genomic_DNA"/>
</dbReference>
<proteinExistence type="predicted"/>
<comment type="caution">
    <text evidence="4">The sequence shown here is derived from an EMBL/GenBank/DDBJ whole genome shotgun (WGS) entry which is preliminary data.</text>
</comment>
<dbReference type="PROSITE" id="PS50231">
    <property type="entry name" value="RICIN_B_LECTIN"/>
    <property type="match status" value="1"/>
</dbReference>
<dbReference type="SUPFAM" id="SSF50370">
    <property type="entry name" value="Ricin B-like lectins"/>
    <property type="match status" value="1"/>
</dbReference>
<dbReference type="Gene3D" id="3.20.20.80">
    <property type="entry name" value="Glycosidases"/>
    <property type="match status" value="1"/>
</dbReference>